<dbReference type="RefSeq" id="WP_066765945.1">
    <property type="nucleotide sequence ID" value="NZ_BMIO01000001.1"/>
</dbReference>
<dbReference type="GO" id="GO:0006508">
    <property type="term" value="P:proteolysis"/>
    <property type="evidence" value="ECO:0007669"/>
    <property type="project" value="UniProtKB-KW"/>
</dbReference>
<dbReference type="Proteomes" id="UP000598997">
    <property type="component" value="Unassembled WGS sequence"/>
</dbReference>
<dbReference type="PANTHER" id="PTHR23402">
    <property type="entry name" value="PROTEASE FAMILY C15 PYROGLUTAMYL-PEPTIDASE I-RELATED"/>
    <property type="match status" value="1"/>
</dbReference>
<comment type="catalytic activity">
    <reaction evidence="6">
        <text>Release of an N-terminal pyroglutamyl group from a polypeptide, the second amino acid generally not being Pro.</text>
        <dbReference type="EC" id="3.4.19.3"/>
    </reaction>
</comment>
<dbReference type="SUPFAM" id="SSF53182">
    <property type="entry name" value="Pyrrolidone carboxyl peptidase (pyroglutamate aminopeptidase)"/>
    <property type="match status" value="1"/>
</dbReference>
<reference evidence="7 8" key="1">
    <citation type="journal article" date="2014" name="Int. J. Syst. Evol. Microbiol.">
        <title>Complete genome sequence of Corynebacterium casei LMG S-19264T (=DSM 44701T), isolated from a smear-ripened cheese.</title>
        <authorList>
            <consortium name="US DOE Joint Genome Institute (JGI-PGF)"/>
            <person name="Walter F."/>
            <person name="Albersmeier A."/>
            <person name="Kalinowski J."/>
            <person name="Ruckert C."/>
        </authorList>
    </citation>
    <scope>NUCLEOTIDE SEQUENCE [LARGE SCALE GENOMIC DNA]</scope>
    <source>
        <strain evidence="7 8">CGMCC 1.15358</strain>
    </source>
</reference>
<accession>A0A916Y5E5</accession>
<dbReference type="Gene3D" id="3.40.630.20">
    <property type="entry name" value="Peptidase C15, pyroglutamyl peptidase I-like"/>
    <property type="match status" value="1"/>
</dbReference>
<evidence type="ECO:0000256" key="2">
    <source>
        <dbReference type="ARBA" id="ARBA00022490"/>
    </source>
</evidence>
<comment type="similarity">
    <text evidence="1">Belongs to the peptidase C15 family.</text>
</comment>
<sequence>MAKPLLITAFEPFPGVPDNPTETLLRSFAELDDDILASARCVILPTQYDLAPARMLEALDFEASAIIMTGYSNRATALTLESRSTSASLPDRPDAAGFCPAPSDAPVVIHDTRLDLASIVAALTAEGIPAEISDDAGSYVCNHIYHAALGGPCHAGGIPGLFVHIPALPGTPLAATAAGTMSLKDLQKGMGIIARMVIAN</sequence>
<organism evidence="7 8">
    <name type="scientific">Croceicoccus pelagius</name>
    <dbReference type="NCBI Taxonomy" id="1703341"/>
    <lineage>
        <taxon>Bacteria</taxon>
        <taxon>Pseudomonadati</taxon>
        <taxon>Pseudomonadota</taxon>
        <taxon>Alphaproteobacteria</taxon>
        <taxon>Sphingomonadales</taxon>
        <taxon>Erythrobacteraceae</taxon>
        <taxon>Croceicoccus</taxon>
    </lineage>
</organism>
<dbReference type="EMBL" id="BMIO01000001">
    <property type="protein sequence ID" value="GGD30433.1"/>
    <property type="molecule type" value="Genomic_DNA"/>
</dbReference>
<evidence type="ECO:0000256" key="1">
    <source>
        <dbReference type="ARBA" id="ARBA00006641"/>
    </source>
</evidence>
<dbReference type="PRINTS" id="PR00706">
    <property type="entry name" value="PYROGLUPTASE"/>
</dbReference>
<comment type="caution">
    <text evidence="7">The sequence shown here is derived from an EMBL/GenBank/DDBJ whole genome shotgun (WGS) entry which is preliminary data.</text>
</comment>
<dbReference type="AlphaFoldDB" id="A0A916Y5E5"/>
<keyword evidence="4" id="KW-0378">Hydrolase</keyword>
<evidence type="ECO:0000256" key="5">
    <source>
        <dbReference type="ARBA" id="ARBA00022807"/>
    </source>
</evidence>
<dbReference type="GO" id="GO:0005829">
    <property type="term" value="C:cytosol"/>
    <property type="evidence" value="ECO:0007669"/>
    <property type="project" value="InterPro"/>
</dbReference>
<dbReference type="OrthoDB" id="9779738at2"/>
<dbReference type="GO" id="GO:0016920">
    <property type="term" value="F:pyroglutamyl-peptidase activity"/>
    <property type="evidence" value="ECO:0007669"/>
    <property type="project" value="UniProtKB-EC"/>
</dbReference>
<protein>
    <recommendedName>
        <fullName evidence="6">Pyroglutamyl-peptidase I</fullName>
        <ecNumber evidence="6">3.4.19.3</ecNumber>
    </recommendedName>
</protein>
<dbReference type="Pfam" id="PF01470">
    <property type="entry name" value="Peptidase_C15"/>
    <property type="match status" value="1"/>
</dbReference>
<dbReference type="PANTHER" id="PTHR23402:SF1">
    <property type="entry name" value="PYROGLUTAMYL-PEPTIDASE I"/>
    <property type="match status" value="1"/>
</dbReference>
<dbReference type="InterPro" id="IPR033694">
    <property type="entry name" value="PGPEP1_Cys_AS"/>
</dbReference>
<dbReference type="InterPro" id="IPR036440">
    <property type="entry name" value="Peptidase_C15-like_sf"/>
</dbReference>
<dbReference type="InterPro" id="IPR016125">
    <property type="entry name" value="Peptidase_C15-like"/>
</dbReference>
<evidence type="ECO:0000313" key="8">
    <source>
        <dbReference type="Proteomes" id="UP000598997"/>
    </source>
</evidence>
<dbReference type="PROSITE" id="PS01334">
    <property type="entry name" value="PYRASE_CYS"/>
    <property type="match status" value="1"/>
</dbReference>
<evidence type="ECO:0000313" key="7">
    <source>
        <dbReference type="EMBL" id="GGD30433.1"/>
    </source>
</evidence>
<feature type="active site" evidence="6">
    <location>
        <position position="141"/>
    </location>
</feature>
<evidence type="ECO:0000256" key="6">
    <source>
        <dbReference type="PROSITE-ProRule" id="PRU10077"/>
    </source>
</evidence>
<evidence type="ECO:0000256" key="3">
    <source>
        <dbReference type="ARBA" id="ARBA00022670"/>
    </source>
</evidence>
<dbReference type="InterPro" id="IPR000816">
    <property type="entry name" value="Peptidase_C15"/>
</dbReference>
<dbReference type="EC" id="3.4.19.3" evidence="6"/>
<keyword evidence="8" id="KW-1185">Reference proteome</keyword>
<keyword evidence="5" id="KW-0788">Thiol protease</keyword>
<name>A0A916Y5E5_9SPHN</name>
<evidence type="ECO:0000256" key="4">
    <source>
        <dbReference type="ARBA" id="ARBA00022801"/>
    </source>
</evidence>
<keyword evidence="2" id="KW-0963">Cytoplasm</keyword>
<keyword evidence="3" id="KW-0645">Protease</keyword>
<proteinExistence type="inferred from homology"/>
<gene>
    <name evidence="7" type="primary">pcp</name>
    <name evidence="7" type="ORF">GCM10010989_00650</name>
</gene>